<accession>A0ABQ4YE02</accession>
<dbReference type="Proteomes" id="UP001151760">
    <property type="component" value="Unassembled WGS sequence"/>
</dbReference>
<reference evidence="1" key="1">
    <citation type="journal article" date="2022" name="Int. J. Mol. Sci.">
        <title>Draft Genome of Tanacetum Coccineum: Genomic Comparison of Closely Related Tanacetum-Family Plants.</title>
        <authorList>
            <person name="Yamashiro T."/>
            <person name="Shiraishi A."/>
            <person name="Nakayama K."/>
            <person name="Satake H."/>
        </authorList>
    </citation>
    <scope>NUCLEOTIDE SEQUENCE</scope>
</reference>
<comment type="caution">
    <text evidence="1">The sequence shown here is derived from an EMBL/GenBank/DDBJ whole genome shotgun (WGS) entry which is preliminary data.</text>
</comment>
<sequence>MEFAACDLEWSKIKGFRDNLDRLALIPYPRVDDFVRGESNNKDCPTSFQKASRRTSKAKKAKVDGTFGSVLLPCHGPQDKHSVGTRAMYAPSISEEFRQRVISLLHVGISVETIMHRHNESVEIQGGIGVRMVLAENLTNQRKNKKSAGRPSTNRGCTCHFIVKQLLAKPSAALIKYNHDKHVDTKGLLCHGPQDEHSVGTRAMYAPSISEEFRQRVISLLHVGISVETIMHRHNESVKIQGGPSNTDDLITKRHVTTLKRKFGWSSYELDGDDDVGLDLWVESNKNIVFFHEEFSDMGPFLLGIQTKWQLQQMIRFGNGRLVALDSRFGTNKLKDPTWKLAGFIVDDPLTDVLTIRCLDMRTRANLSKALGQIVKDIFKGCGTVESFDSLMEDFVECKDFMDYFKAIWYPRIGSWITALKTMPIASLESSSGLEFYHSQLKIRFLNNETDSDIYKRADWLVNKLTTKIHSYFWLDEYEGKDDFSRYWKDEWATDFKAWRKSRTIPNTDVITEGERVKVVDRLDRDLYHEIWNPGSELIQYQREKGSVLPSISLLRYSQSLINMLKCPPANSLIRDDAATLAVWVNAQLTAQFAKSAQNGVSYTQMEIDLE</sequence>
<reference evidence="1" key="2">
    <citation type="submission" date="2022-01" db="EMBL/GenBank/DDBJ databases">
        <authorList>
            <person name="Yamashiro T."/>
            <person name="Shiraishi A."/>
            <person name="Satake H."/>
            <person name="Nakayama K."/>
        </authorList>
    </citation>
    <scope>NUCLEOTIDE SEQUENCE</scope>
</reference>
<protein>
    <submittedName>
        <fullName evidence="1">Uncharacterized protein</fullName>
    </submittedName>
</protein>
<gene>
    <name evidence="1" type="ORF">Tco_0725543</name>
</gene>
<evidence type="ECO:0000313" key="1">
    <source>
        <dbReference type="EMBL" id="GJS75662.1"/>
    </source>
</evidence>
<dbReference type="PANTHER" id="PTHR33977:SF1">
    <property type="entry name" value="ZINC ION BINDING PROTEIN"/>
    <property type="match status" value="1"/>
</dbReference>
<keyword evidence="2" id="KW-1185">Reference proteome</keyword>
<organism evidence="1 2">
    <name type="scientific">Tanacetum coccineum</name>
    <dbReference type="NCBI Taxonomy" id="301880"/>
    <lineage>
        <taxon>Eukaryota</taxon>
        <taxon>Viridiplantae</taxon>
        <taxon>Streptophyta</taxon>
        <taxon>Embryophyta</taxon>
        <taxon>Tracheophyta</taxon>
        <taxon>Spermatophyta</taxon>
        <taxon>Magnoliopsida</taxon>
        <taxon>eudicotyledons</taxon>
        <taxon>Gunneridae</taxon>
        <taxon>Pentapetalae</taxon>
        <taxon>asterids</taxon>
        <taxon>campanulids</taxon>
        <taxon>Asterales</taxon>
        <taxon>Asteraceae</taxon>
        <taxon>Asteroideae</taxon>
        <taxon>Anthemideae</taxon>
        <taxon>Anthemidinae</taxon>
        <taxon>Tanacetum</taxon>
    </lineage>
</organism>
<evidence type="ECO:0000313" key="2">
    <source>
        <dbReference type="Proteomes" id="UP001151760"/>
    </source>
</evidence>
<name>A0ABQ4YE02_9ASTR</name>
<proteinExistence type="predicted"/>
<dbReference type="PANTHER" id="PTHR33977">
    <property type="entry name" value="ZINC ION BINDING PROTEIN"/>
    <property type="match status" value="1"/>
</dbReference>
<dbReference type="EMBL" id="BQNB010010320">
    <property type="protein sequence ID" value="GJS75662.1"/>
    <property type="molecule type" value="Genomic_DNA"/>
</dbReference>